<dbReference type="GO" id="GO:0009116">
    <property type="term" value="P:nucleoside metabolic process"/>
    <property type="evidence" value="ECO:0007669"/>
    <property type="project" value="InterPro"/>
</dbReference>
<dbReference type="AlphaFoldDB" id="A0A478EBT2"/>
<feature type="repeat" description="ANK" evidence="3">
    <location>
        <begin position="1027"/>
        <end position="1059"/>
    </location>
</feature>
<evidence type="ECO:0000313" key="8">
    <source>
        <dbReference type="Proteomes" id="UP000053095"/>
    </source>
</evidence>
<evidence type="ECO:0000259" key="6">
    <source>
        <dbReference type="Pfam" id="PF24883"/>
    </source>
</evidence>
<keyword evidence="1" id="KW-0677">Repeat</keyword>
<feature type="repeat" description="ANK" evidence="3">
    <location>
        <begin position="895"/>
        <end position="927"/>
    </location>
</feature>
<dbReference type="SUPFAM" id="SSF52540">
    <property type="entry name" value="P-loop containing nucleoside triphosphate hydrolases"/>
    <property type="match status" value="1"/>
</dbReference>
<dbReference type="Pfam" id="PF22939">
    <property type="entry name" value="WHD_GPIID"/>
    <property type="match status" value="1"/>
</dbReference>
<sequence length="1257" mass="139023">MASRQYAHEDYTIGWICALSKTELVAAAAMLDEEHPILPAADPKDVNSYLLGRIADHNVVIACLPAETTGKVSAATVATNLIRSFPSIRFGLIVGIGGGVPCHGSQRQAMSAKIDEVDSDDSEDGMDEIPDIRLGDVVVSLHTKSTEAVVQYDFGKSLQAKRLQANHARGHHKIPELLSKMLAANPAMAKFRYPGREKDRLFRADFAHLEGKKSCKACCGGDNANLVMRSNRTDTAPKIHYGTIGSADQVMKDATLRDLWALKESIICFEMEAAGLMDSFPCLVIRGICDYADSHKNKVWQPYAAATAAAYAKELLMMIPAQGLTKLSPIKQLLHLSEQIEEVNSGLEKAFEQRENHHRDHVLRYVTKDQRRCHHAFKTSTYEKFKNINPDRVKGTCEWVLNSHEYLRWWKATTNDLLWISADPGCGKSVLAKALIDEEFALSNSNISVVYFYFKDNDEQNNFATALCAVLHQLFSLHPQLLQHALPSWEKNQEKIQYEVDEMWHILMAATSDPACGNTVCVFDALDECRDRDQEQIIAKLRGFHNQCPASQRNWLKFLVTSRPYDDIKEHFRPVTKYFPHIHLRGEEENDQIHKEINLVVKFRVAELGKNLALHADTQARLEKELCGMNHRTYLWLHLAIDDIKRTLKKSLRPDRETILSLPKNVPEAYERILDRIPCEEKAKVKTILRIIVGARRPLTIREMAMALGVATSPDAETATEAGLNPNGLDEKIRDLCGLFVFIKEYKIYLIHQTAREFLISKHDGPVGSHWHLESSKTKTQMTEICIRYLLMNDLVTNDGESVQSLLDYSAENWANHLREVLSPEDKVINWAWKLYDVRTERFRLWFPKFWAAAMPYNRDPKMKALHLAAFNGHPDILCRIGVNKTDAIDCVDGSGTTALQWAAMRGNLEINRLLLEKGADVNAWGSRYGSALQAAAEGGHIEIVQLLLEKGADINAQGGYHGNALQAAATGGHIEIVQLLLKKGADINAQGGKYGNALQAAAQGGDLETVQLLLEKGADINAQGGKYGNALQATARGGYLEVTQYLLEMGADVNAQSSEYSNALQAAAVGGHLEIVQYLIEKGVDVNARDRYYGNALQAAAIGGYLKVTQYLLEIGDDINAQCGFCGNALQAAVEGGHVEIIRYLLEKGADVNAQGGYCGNALQAAAEGGQVEIIQHLLEKGAEINAQGGYYGNALQAAVRGGHLQIIQLLIEKGVNVNAQGGKYGNALRAAAVGGNPDIIRLLLEKGADVNGLRV</sequence>
<dbReference type="GO" id="GO:0003824">
    <property type="term" value="F:catalytic activity"/>
    <property type="evidence" value="ECO:0007669"/>
    <property type="project" value="InterPro"/>
</dbReference>
<dbReference type="InterPro" id="IPR035994">
    <property type="entry name" value="Nucleoside_phosphorylase_sf"/>
</dbReference>
<dbReference type="InterPro" id="IPR054471">
    <property type="entry name" value="GPIID_WHD"/>
</dbReference>
<dbReference type="InterPro" id="IPR056884">
    <property type="entry name" value="NPHP3-like_N"/>
</dbReference>
<reference evidence="8" key="1">
    <citation type="journal article" date="2015" name="Genome Announc.">
        <title>Draft genome sequence of Talaromyces cellulolyticus strain Y-94, a source of lignocellulosic biomass-degrading enzymes.</title>
        <authorList>
            <person name="Fujii T."/>
            <person name="Koike H."/>
            <person name="Sawayama S."/>
            <person name="Yano S."/>
            <person name="Inoue H."/>
        </authorList>
    </citation>
    <scope>NUCLEOTIDE SEQUENCE [LARGE SCALE GENOMIC DNA]</scope>
    <source>
        <strain evidence="8">Y-94</strain>
    </source>
</reference>
<evidence type="ECO:0000259" key="4">
    <source>
        <dbReference type="Pfam" id="PF22939"/>
    </source>
</evidence>
<feature type="repeat" description="ANK" evidence="3">
    <location>
        <begin position="1225"/>
        <end position="1253"/>
    </location>
</feature>
<dbReference type="Pfam" id="PF23239">
    <property type="entry name" value="DUF7069"/>
    <property type="match status" value="1"/>
</dbReference>
<feature type="domain" description="GPI inositol-deacylase winged helix" evidence="4">
    <location>
        <begin position="681"/>
        <end position="762"/>
    </location>
</feature>
<dbReference type="Gene3D" id="1.25.40.20">
    <property type="entry name" value="Ankyrin repeat-containing domain"/>
    <property type="match status" value="2"/>
</dbReference>
<evidence type="ECO:0000256" key="3">
    <source>
        <dbReference type="PROSITE-ProRule" id="PRU00023"/>
    </source>
</evidence>
<dbReference type="SMART" id="SM00248">
    <property type="entry name" value="ANK"/>
    <property type="match status" value="12"/>
</dbReference>
<feature type="repeat" description="ANK" evidence="3">
    <location>
        <begin position="994"/>
        <end position="1026"/>
    </location>
</feature>
<dbReference type="PROSITE" id="PS50088">
    <property type="entry name" value="ANK_REPEAT"/>
    <property type="match status" value="10"/>
</dbReference>
<dbReference type="Pfam" id="PF24883">
    <property type="entry name" value="NPHP3_N"/>
    <property type="match status" value="1"/>
</dbReference>
<dbReference type="PROSITE" id="PS50297">
    <property type="entry name" value="ANK_REP_REGION"/>
    <property type="match status" value="9"/>
</dbReference>
<dbReference type="Gene3D" id="3.40.50.300">
    <property type="entry name" value="P-loop containing nucleotide triphosphate hydrolases"/>
    <property type="match status" value="1"/>
</dbReference>
<dbReference type="EMBL" id="DF933840">
    <property type="protein sequence ID" value="GAM42318.1"/>
    <property type="molecule type" value="Genomic_DNA"/>
</dbReference>
<dbReference type="PANTHER" id="PTHR24198">
    <property type="entry name" value="ANKYRIN REPEAT AND PROTEIN KINASE DOMAIN-CONTAINING PROTEIN"/>
    <property type="match status" value="1"/>
</dbReference>
<keyword evidence="2 3" id="KW-0040">ANK repeat</keyword>
<dbReference type="InterPro" id="IPR036770">
    <property type="entry name" value="Ankyrin_rpt-contain_sf"/>
</dbReference>
<feature type="domain" description="DUF7069" evidence="5">
    <location>
        <begin position="593"/>
        <end position="651"/>
    </location>
</feature>
<dbReference type="Gene3D" id="3.40.50.1580">
    <property type="entry name" value="Nucleoside phosphorylase domain"/>
    <property type="match status" value="1"/>
</dbReference>
<dbReference type="InterPro" id="IPR002110">
    <property type="entry name" value="Ankyrin_rpt"/>
</dbReference>
<evidence type="ECO:0000313" key="7">
    <source>
        <dbReference type="EMBL" id="GAM42318.1"/>
    </source>
</evidence>
<feature type="repeat" description="ANK" evidence="3">
    <location>
        <begin position="1192"/>
        <end position="1224"/>
    </location>
</feature>
<evidence type="ECO:0000259" key="5">
    <source>
        <dbReference type="Pfam" id="PF23239"/>
    </source>
</evidence>
<dbReference type="GO" id="GO:0005737">
    <property type="term" value="C:cytoplasm"/>
    <property type="evidence" value="ECO:0007669"/>
    <property type="project" value="TreeGrafter"/>
</dbReference>
<feature type="repeat" description="ANK" evidence="3">
    <location>
        <begin position="1060"/>
        <end position="1092"/>
    </location>
</feature>
<accession>A0A478EBT2</accession>
<feature type="repeat" description="ANK" evidence="3">
    <location>
        <begin position="928"/>
        <end position="960"/>
    </location>
</feature>
<dbReference type="Pfam" id="PF12796">
    <property type="entry name" value="Ank_2"/>
    <property type="match status" value="4"/>
</dbReference>
<feature type="repeat" description="ANK" evidence="3">
    <location>
        <begin position="1129"/>
        <end position="1158"/>
    </location>
</feature>
<dbReference type="SUPFAM" id="SSF48403">
    <property type="entry name" value="Ankyrin repeat"/>
    <property type="match status" value="1"/>
</dbReference>
<evidence type="ECO:0000256" key="2">
    <source>
        <dbReference type="ARBA" id="ARBA00023043"/>
    </source>
</evidence>
<dbReference type="PANTHER" id="PTHR24198:SF165">
    <property type="entry name" value="ANKYRIN REPEAT-CONTAINING PROTEIN-RELATED"/>
    <property type="match status" value="1"/>
</dbReference>
<feature type="domain" description="Nephrocystin 3-like N-terminal" evidence="6">
    <location>
        <begin position="395"/>
        <end position="563"/>
    </location>
</feature>
<feature type="repeat" description="ANK" evidence="3">
    <location>
        <begin position="1162"/>
        <end position="1191"/>
    </location>
</feature>
<protein>
    <submittedName>
        <fullName evidence="7">Uncharacterized protein</fullName>
    </submittedName>
</protein>
<dbReference type="SUPFAM" id="SSF53167">
    <property type="entry name" value="Purine and uridine phosphorylases"/>
    <property type="match status" value="1"/>
</dbReference>
<gene>
    <name evidence="7" type="ORF">TCE0_044f16185</name>
</gene>
<dbReference type="InterPro" id="IPR055497">
    <property type="entry name" value="DUF7069"/>
</dbReference>
<evidence type="ECO:0000256" key="1">
    <source>
        <dbReference type="ARBA" id="ARBA00022737"/>
    </source>
</evidence>
<organism evidence="7 8">
    <name type="scientific">Talaromyces pinophilus</name>
    <name type="common">Penicillium pinophilum</name>
    <dbReference type="NCBI Taxonomy" id="128442"/>
    <lineage>
        <taxon>Eukaryota</taxon>
        <taxon>Fungi</taxon>
        <taxon>Dikarya</taxon>
        <taxon>Ascomycota</taxon>
        <taxon>Pezizomycotina</taxon>
        <taxon>Eurotiomycetes</taxon>
        <taxon>Eurotiomycetidae</taxon>
        <taxon>Eurotiales</taxon>
        <taxon>Trichocomaceae</taxon>
        <taxon>Talaromyces</taxon>
        <taxon>Talaromyces sect. Talaromyces</taxon>
    </lineage>
</organism>
<dbReference type="PRINTS" id="PR01415">
    <property type="entry name" value="ANKYRIN"/>
</dbReference>
<keyword evidence="8" id="KW-1185">Reference proteome</keyword>
<dbReference type="Proteomes" id="UP000053095">
    <property type="component" value="Unassembled WGS sequence"/>
</dbReference>
<dbReference type="InterPro" id="IPR027417">
    <property type="entry name" value="P-loop_NTPase"/>
</dbReference>
<dbReference type="Pfam" id="PF00023">
    <property type="entry name" value="Ank"/>
    <property type="match status" value="1"/>
</dbReference>
<proteinExistence type="predicted"/>
<name>A0A478EBT2_TALPI</name>
<feature type="repeat" description="ANK" evidence="3">
    <location>
        <begin position="961"/>
        <end position="993"/>
    </location>
</feature>